<dbReference type="Proteomes" id="UP000000267">
    <property type="component" value="Unassembled WGS sequence"/>
</dbReference>
<dbReference type="GeneID" id="5542550"/>
<dbReference type="KEGG" id="vpo:Kpol_544p1"/>
<dbReference type="RefSeq" id="XP_001642402.1">
    <property type="nucleotide sequence ID" value="XM_001642352.1"/>
</dbReference>
<accession>A7TT59</accession>
<dbReference type="AlphaFoldDB" id="A7TT59"/>
<gene>
    <name evidence="2" type="ORF">Kpol_544p1</name>
</gene>
<organism evidence="3">
    <name type="scientific">Vanderwaltozyma polyspora (strain ATCC 22028 / DSM 70294 / BCRC 21397 / CBS 2163 / NBRC 10782 / NRRL Y-8283 / UCD 57-17)</name>
    <name type="common">Kluyveromyces polysporus</name>
    <dbReference type="NCBI Taxonomy" id="436907"/>
    <lineage>
        <taxon>Eukaryota</taxon>
        <taxon>Fungi</taxon>
        <taxon>Dikarya</taxon>
        <taxon>Ascomycota</taxon>
        <taxon>Saccharomycotina</taxon>
        <taxon>Saccharomycetes</taxon>
        <taxon>Saccharomycetales</taxon>
        <taxon>Saccharomycetaceae</taxon>
        <taxon>Vanderwaltozyma</taxon>
    </lineage>
</organism>
<evidence type="ECO:0000256" key="1">
    <source>
        <dbReference type="SAM" id="Coils"/>
    </source>
</evidence>
<sequence>MTGDKIEKAIKALQESIQTMNAKMDTNHEVINIRMDEKQQEDRTYRDQVQQSLNSMNLMKNDLTSRLLELKTKDDKERKALQEVAFEFNSFQHGQAKLKREAKEFGVELKQERNQAEFEEEDKELADIRKGITIYLPLYLHDFKGEMINQVNNLIAEQDNPTQGKINNNEKLQKEKILLSKIKKHSSSIIIDEDNQIILECTKRFTDANLTPTTSMTIDSIFTKDNTLAILEIQQALINKSVKYSDWSMFLSLCCKKNTAYHLKDARGKIMPWKNCLLSIYKFFNFQKASSIAEDEIVNRQLIDGENVTIFMLKLTALESGDLIGFVTVIFEV</sequence>
<dbReference type="HOGENOM" id="CLU_834708_0_0_1"/>
<protein>
    <submittedName>
        <fullName evidence="2">Tkp3 protein</fullName>
    </submittedName>
</protein>
<dbReference type="EMBL" id="DS480545">
    <property type="protein sequence ID" value="EDO14544.1"/>
    <property type="molecule type" value="Genomic_DNA"/>
</dbReference>
<dbReference type="PhylomeDB" id="A7TT59"/>
<evidence type="ECO:0000313" key="2">
    <source>
        <dbReference type="EMBL" id="EDO14544.1"/>
    </source>
</evidence>
<proteinExistence type="predicted"/>
<keyword evidence="3" id="KW-1185">Reference proteome</keyword>
<name>A7TT59_VANPO</name>
<reference evidence="2 3" key="1">
    <citation type="journal article" date="2007" name="Proc. Natl. Acad. Sci. U.S.A.">
        <title>Independent sorting-out of thousands of duplicated gene pairs in two yeast species descended from a whole-genome duplication.</title>
        <authorList>
            <person name="Scannell D.R."/>
            <person name="Frank A.C."/>
            <person name="Conant G.C."/>
            <person name="Byrne K.P."/>
            <person name="Woolfit M."/>
            <person name="Wolfe K.H."/>
        </authorList>
    </citation>
    <scope>NUCLEOTIDE SEQUENCE [LARGE SCALE GENOMIC DNA]</scope>
    <source>
        <strain evidence="3">ATCC 22028 / DSM 70294 / BCRC 21397 / CBS 2163 / NBRC 10782 / NRRL Y-8283 / UCD 57-17</strain>
    </source>
</reference>
<evidence type="ECO:0000313" key="3">
    <source>
        <dbReference type="Proteomes" id="UP000000267"/>
    </source>
</evidence>
<dbReference type="InParanoid" id="A7TT59"/>
<feature type="coiled-coil region" evidence="1">
    <location>
        <begin position="95"/>
        <end position="129"/>
    </location>
</feature>
<keyword evidence="1" id="KW-0175">Coiled coil</keyword>